<dbReference type="PANTHER" id="PTHR48125:SF10">
    <property type="entry name" value="OS12G0136300 PROTEIN"/>
    <property type="match status" value="1"/>
</dbReference>
<accession>U6K8S3</accession>
<feature type="compositionally biased region" description="Basic and acidic residues" evidence="1">
    <location>
        <begin position="1075"/>
        <end position="1091"/>
    </location>
</feature>
<keyword evidence="2" id="KW-0472">Membrane</keyword>
<dbReference type="GeneID" id="25376019"/>
<dbReference type="OrthoDB" id="346414at2759"/>
<reference evidence="3" key="2">
    <citation type="submission" date="2013-10" db="EMBL/GenBank/DDBJ databases">
        <authorList>
            <person name="Aslett M."/>
        </authorList>
    </citation>
    <scope>NUCLEOTIDE SEQUENCE [LARGE SCALE GENOMIC DNA]</scope>
    <source>
        <strain evidence="3">Houghton</strain>
    </source>
</reference>
<dbReference type="AlphaFoldDB" id="U6K8S3"/>
<protein>
    <recommendedName>
        <fullName evidence="5">Transmembrane protein</fullName>
    </recommendedName>
</protein>
<dbReference type="EMBL" id="HG683639">
    <property type="protein sequence ID" value="CDJ31863.1"/>
    <property type="molecule type" value="Genomic_DNA"/>
</dbReference>
<organism evidence="3 4">
    <name type="scientific">Eimeria mitis</name>
    <dbReference type="NCBI Taxonomy" id="44415"/>
    <lineage>
        <taxon>Eukaryota</taxon>
        <taxon>Sar</taxon>
        <taxon>Alveolata</taxon>
        <taxon>Apicomplexa</taxon>
        <taxon>Conoidasida</taxon>
        <taxon>Coccidia</taxon>
        <taxon>Eucoccidiorida</taxon>
        <taxon>Eimeriorina</taxon>
        <taxon>Eimeriidae</taxon>
        <taxon>Eimeria</taxon>
    </lineage>
</organism>
<feature type="transmembrane region" description="Helical" evidence="2">
    <location>
        <begin position="133"/>
        <end position="156"/>
    </location>
</feature>
<reference evidence="3" key="1">
    <citation type="submission" date="2013-10" db="EMBL/GenBank/DDBJ databases">
        <title>Genomic analysis of the causative agents of coccidiosis in chickens.</title>
        <authorList>
            <person name="Reid A.J."/>
            <person name="Blake D."/>
            <person name="Billington K."/>
            <person name="Browne H."/>
            <person name="Dunn M."/>
            <person name="Hung S."/>
            <person name="Kawahara F."/>
            <person name="Miranda-Saavedra D."/>
            <person name="Mourier T."/>
            <person name="Nagra H."/>
            <person name="Otto T.D."/>
            <person name="Rawlings N."/>
            <person name="Sanchez A."/>
            <person name="Sanders M."/>
            <person name="Subramaniam C."/>
            <person name="Tay Y."/>
            <person name="Dear P."/>
            <person name="Doerig C."/>
            <person name="Gruber A."/>
            <person name="Parkinson J."/>
            <person name="Shirley M."/>
            <person name="Wan K.L."/>
            <person name="Berriman M."/>
            <person name="Tomley F."/>
            <person name="Pain A."/>
        </authorList>
    </citation>
    <scope>NUCLEOTIDE SEQUENCE [LARGE SCALE GENOMIC DNA]</scope>
    <source>
        <strain evidence="3">Houghton</strain>
    </source>
</reference>
<keyword evidence="2" id="KW-1133">Transmembrane helix</keyword>
<dbReference type="RefSeq" id="XP_013354428.1">
    <property type="nucleotide sequence ID" value="XM_013498974.1"/>
</dbReference>
<evidence type="ECO:0000313" key="4">
    <source>
        <dbReference type="Proteomes" id="UP000030744"/>
    </source>
</evidence>
<feature type="region of interest" description="Disordered" evidence="1">
    <location>
        <begin position="1038"/>
        <end position="1091"/>
    </location>
</feature>
<dbReference type="VEuPathDB" id="ToxoDB:EMH_0010480"/>
<feature type="compositionally biased region" description="Low complexity" evidence="1">
    <location>
        <begin position="867"/>
        <end position="882"/>
    </location>
</feature>
<gene>
    <name evidence="3" type="ORF">EMH_0010480</name>
</gene>
<dbReference type="Proteomes" id="UP000030744">
    <property type="component" value="Unassembled WGS sequence"/>
</dbReference>
<dbReference type="PANTHER" id="PTHR48125">
    <property type="entry name" value="LP07818P1"/>
    <property type="match status" value="1"/>
</dbReference>
<keyword evidence="4" id="KW-1185">Reference proteome</keyword>
<feature type="transmembrane region" description="Helical" evidence="2">
    <location>
        <begin position="221"/>
        <end position="243"/>
    </location>
</feature>
<proteinExistence type="predicted"/>
<keyword evidence="2" id="KW-0812">Transmembrane</keyword>
<feature type="transmembrane region" description="Helical" evidence="2">
    <location>
        <begin position="574"/>
        <end position="597"/>
    </location>
</feature>
<evidence type="ECO:0000256" key="1">
    <source>
        <dbReference type="SAM" id="MobiDB-lite"/>
    </source>
</evidence>
<sequence length="1091" mass="117461">MFSGFLSAQPIRAAFNVCVVKSGLSRAIPDAITTSRKTHVDRFHAVVSSSARQDISLGNNEAEKTDREGQFFSSIVANDANSWGAEAPINFGHGRSLQQLAAPVPDSAPSFETNMPSSLQLSVSYFETMPYSLLPFFAGLGILVLLVPLFLLLFCLRNCSCSKRLCSCFCCLRIFFKSTKRYAVVAERWQSNGSSTAASDSHYRGSVRKLVPRSSCVGMRYLVLILAFCTVAAALAVGMYLVVDMRAQLSQLACSAGQAASTIINGQTFANPSASSPPDLGVLSSPSPFVSPTLFNSASPSAPAVANRPSPFSPLLQPAAVADRTADRFPYLGEAIGAGQAFPRLLQEDDADLSEEATAPKRTGFIGAVPALAYFENLFMALDPNGEASLSKQLRMATKVAARINETVAEMKINLQALKKTLRRRGNSGMAASGGSAENEELTFHIAPVSVAAPSLLSSFDTAVHLLPSTFFAIAEASEQLAAEIETSVRQADGLAAVRDLQTAKEALSQTLRSAHPAVDKIPKLSTPLFWVSIVTFSLMGVLVLLASLYLCCLCCCNREALVDRKATSCSCSFLLLLVAAAALLASGGLLVGSTMLTDGCLYTEAFLKDEKDVQQLLQYFWGMGSGGAPLKGPMQAPSSAAAKVLAACLLPNKERDLVRVFNIDELVKAGAKMREAGRAAVEKEALAARLVSLQLQDAAAELQVLRDTYWLLLIDPVTLEQEVRPQPRITAAATTAPTAAAAAAAAAAIPTGLDERLDTYKEVLCSGVQDKQRELRASYLGLFPAAAAKAAAAAAAAAAEAKAPTPQGEKEQLLLNRQNMFSLLQQHELQPSDELAALLQQLSADPLAADRLSASFQEAIREMEDSSSSSSSSNSSSSSSSNRRERVMKPMIEGVVGELMRLAADKTEAEKTQLLHAVVRLAGQAHAEVQAAREANSSSSSSSSSSRAAAVKQRRQQKQQRSMLLQLLQEKCMHAGQTKADRLVVCDTERPSNTRRTEIETETETETDIEIEKETDVQIEKEIRIKIDKETTIDTNITIETETEKETEKETEETEKETEKETETNRAAGRHRTRATETDSWRQTKTKKDR</sequence>
<evidence type="ECO:0000313" key="3">
    <source>
        <dbReference type="EMBL" id="CDJ31863.1"/>
    </source>
</evidence>
<feature type="region of interest" description="Disordered" evidence="1">
    <location>
        <begin position="862"/>
        <end position="889"/>
    </location>
</feature>
<name>U6K8S3_9EIME</name>
<evidence type="ECO:0000256" key="2">
    <source>
        <dbReference type="SAM" id="Phobius"/>
    </source>
</evidence>
<feature type="transmembrane region" description="Helical" evidence="2">
    <location>
        <begin position="529"/>
        <end position="553"/>
    </location>
</feature>
<feature type="compositionally biased region" description="Low complexity" evidence="1">
    <location>
        <begin position="931"/>
        <end position="952"/>
    </location>
</feature>
<evidence type="ECO:0008006" key="5">
    <source>
        <dbReference type="Google" id="ProtNLM"/>
    </source>
</evidence>
<feature type="region of interest" description="Disordered" evidence="1">
    <location>
        <begin position="931"/>
        <end position="962"/>
    </location>
</feature>